<evidence type="ECO:0008006" key="3">
    <source>
        <dbReference type="Google" id="ProtNLM"/>
    </source>
</evidence>
<gene>
    <name evidence="1" type="ORF">D2N39_22195</name>
</gene>
<keyword evidence="2" id="KW-1185">Reference proteome</keyword>
<comment type="caution">
    <text evidence="1">The sequence shown here is derived from an EMBL/GenBank/DDBJ whole genome shotgun (WGS) entry which is preliminary data.</text>
</comment>
<name>A0A398BKX9_9RHOB</name>
<evidence type="ECO:0000313" key="2">
    <source>
        <dbReference type="Proteomes" id="UP000266649"/>
    </source>
</evidence>
<proteinExistence type="predicted"/>
<dbReference type="EMBL" id="QXXQ01000037">
    <property type="protein sequence ID" value="RID89631.1"/>
    <property type="molecule type" value="Genomic_DNA"/>
</dbReference>
<sequence length="85" mass="9303">MQDSAFIGLNVHKATISMALAQGERGGEVRHWGTVPNRPDHIRRLVERLTGHGYISAMRRCLAAIVSIANFSRWGMNGSVAQIGC</sequence>
<protein>
    <recommendedName>
        <fullName evidence="3">Transposase</fullName>
    </recommendedName>
</protein>
<evidence type="ECO:0000313" key="1">
    <source>
        <dbReference type="EMBL" id="RID89631.1"/>
    </source>
</evidence>
<accession>A0A398BKX9</accession>
<organism evidence="1 2">
    <name type="scientific">Gemmobacter lutimaris</name>
    <dbReference type="NCBI Taxonomy" id="2306023"/>
    <lineage>
        <taxon>Bacteria</taxon>
        <taxon>Pseudomonadati</taxon>
        <taxon>Pseudomonadota</taxon>
        <taxon>Alphaproteobacteria</taxon>
        <taxon>Rhodobacterales</taxon>
        <taxon>Paracoccaceae</taxon>
        <taxon>Gemmobacter</taxon>
    </lineage>
</organism>
<dbReference type="Proteomes" id="UP000266649">
    <property type="component" value="Unassembled WGS sequence"/>
</dbReference>
<reference evidence="1 2" key="1">
    <citation type="submission" date="2018-09" db="EMBL/GenBank/DDBJ databases">
        <title>Gemmobacter lutimaris sp. nov., a marine bacterium isolated from tidal flat.</title>
        <authorList>
            <person name="Lee D.W."/>
            <person name="Yoo Y."/>
            <person name="Kim J.-J."/>
            <person name="Kim B.S."/>
        </authorList>
    </citation>
    <scope>NUCLEOTIDE SEQUENCE [LARGE SCALE GENOMIC DNA]</scope>
    <source>
        <strain evidence="1 2">YJ-T1-11</strain>
    </source>
</reference>
<dbReference type="AlphaFoldDB" id="A0A398BKX9"/>